<comment type="function">
    <text evidence="4 5">This protein binds to 23S rRNA in the presence of protein L20.</text>
</comment>
<gene>
    <name evidence="4 6" type="primary">rplU</name>
    <name evidence="6" type="ORF">COV91_03980</name>
</gene>
<keyword evidence="3 4" id="KW-0687">Ribonucleoprotein</keyword>
<comment type="similarity">
    <text evidence="1 4 5">Belongs to the bacterial ribosomal protein bL21 family.</text>
</comment>
<evidence type="ECO:0000256" key="3">
    <source>
        <dbReference type="ARBA" id="ARBA00023274"/>
    </source>
</evidence>
<evidence type="ECO:0000256" key="1">
    <source>
        <dbReference type="ARBA" id="ARBA00008563"/>
    </source>
</evidence>
<dbReference type="PANTHER" id="PTHR21349">
    <property type="entry name" value="50S RIBOSOMAL PROTEIN L21"/>
    <property type="match status" value="1"/>
</dbReference>
<comment type="subunit">
    <text evidence="4">Part of the 50S ribosomal subunit. Contacts protein L20.</text>
</comment>
<protein>
    <recommendedName>
        <fullName evidence="4">Large ribosomal subunit protein bL21</fullName>
    </recommendedName>
</protein>
<dbReference type="InterPro" id="IPR028909">
    <property type="entry name" value="bL21-like"/>
</dbReference>
<dbReference type="Proteomes" id="UP000229342">
    <property type="component" value="Unassembled WGS sequence"/>
</dbReference>
<dbReference type="InterPro" id="IPR036164">
    <property type="entry name" value="bL21-like_sf"/>
</dbReference>
<dbReference type="SUPFAM" id="SSF141091">
    <property type="entry name" value="L21p-like"/>
    <property type="match status" value="1"/>
</dbReference>
<dbReference type="EMBL" id="PCVG01000050">
    <property type="protein sequence ID" value="PIQ68460.1"/>
    <property type="molecule type" value="Genomic_DNA"/>
</dbReference>
<dbReference type="GO" id="GO:0005737">
    <property type="term" value="C:cytoplasm"/>
    <property type="evidence" value="ECO:0007669"/>
    <property type="project" value="UniProtKB-ARBA"/>
</dbReference>
<keyword evidence="2 4" id="KW-0689">Ribosomal protein</keyword>
<evidence type="ECO:0000256" key="5">
    <source>
        <dbReference type="RuleBase" id="RU000562"/>
    </source>
</evidence>
<dbReference type="GO" id="GO:0003735">
    <property type="term" value="F:structural constituent of ribosome"/>
    <property type="evidence" value="ECO:0007669"/>
    <property type="project" value="InterPro"/>
</dbReference>
<dbReference type="GO" id="GO:0006412">
    <property type="term" value="P:translation"/>
    <property type="evidence" value="ECO:0007669"/>
    <property type="project" value="UniProtKB-UniRule"/>
</dbReference>
<keyword evidence="4 5" id="KW-0699">rRNA-binding</keyword>
<evidence type="ECO:0000256" key="4">
    <source>
        <dbReference type="HAMAP-Rule" id="MF_01363"/>
    </source>
</evidence>
<organism evidence="6 7">
    <name type="scientific">Candidatus Taylorbacteria bacterium CG11_big_fil_rev_8_21_14_0_20_46_11</name>
    <dbReference type="NCBI Taxonomy" id="1975025"/>
    <lineage>
        <taxon>Bacteria</taxon>
        <taxon>Candidatus Tayloriibacteriota</taxon>
    </lineage>
</organism>
<evidence type="ECO:0000256" key="2">
    <source>
        <dbReference type="ARBA" id="ARBA00022980"/>
    </source>
</evidence>
<name>A0A2H0KB28_9BACT</name>
<evidence type="ECO:0000313" key="7">
    <source>
        <dbReference type="Proteomes" id="UP000229342"/>
    </source>
</evidence>
<dbReference type="PANTHER" id="PTHR21349:SF0">
    <property type="entry name" value="LARGE RIBOSOMAL SUBUNIT PROTEIN BL21M"/>
    <property type="match status" value="1"/>
</dbReference>
<dbReference type="GO" id="GO:0005840">
    <property type="term" value="C:ribosome"/>
    <property type="evidence" value="ECO:0007669"/>
    <property type="project" value="UniProtKB-KW"/>
</dbReference>
<sequence length="103" mass="11565">MAFVVVETGGKQFRVEEGDTIKIEKLSGVKVGDSVTFDKVLLMDDGTKTVIGTPYIDGAKVEVEISEEGRNKKIEVVKYKAKSRYFKLRGHRQPFMKVKVAKI</sequence>
<proteinExistence type="inferred from homology"/>
<reference evidence="6 7" key="1">
    <citation type="submission" date="2017-09" db="EMBL/GenBank/DDBJ databases">
        <title>Depth-based differentiation of microbial function through sediment-hosted aquifers and enrichment of novel symbionts in the deep terrestrial subsurface.</title>
        <authorList>
            <person name="Probst A.J."/>
            <person name="Ladd B."/>
            <person name="Jarett J.K."/>
            <person name="Geller-Mcgrath D.E."/>
            <person name="Sieber C.M."/>
            <person name="Emerson J.B."/>
            <person name="Anantharaman K."/>
            <person name="Thomas B.C."/>
            <person name="Malmstrom R."/>
            <person name="Stieglmeier M."/>
            <person name="Klingl A."/>
            <person name="Woyke T."/>
            <person name="Ryan C.M."/>
            <person name="Banfield J.F."/>
        </authorList>
    </citation>
    <scope>NUCLEOTIDE SEQUENCE [LARGE SCALE GENOMIC DNA]</scope>
    <source>
        <strain evidence="6">CG11_big_fil_rev_8_21_14_0_20_46_11</strain>
    </source>
</reference>
<evidence type="ECO:0000313" key="6">
    <source>
        <dbReference type="EMBL" id="PIQ68460.1"/>
    </source>
</evidence>
<keyword evidence="4 5" id="KW-0694">RNA-binding</keyword>
<dbReference type="AlphaFoldDB" id="A0A2H0KB28"/>
<accession>A0A2H0KB28</accession>
<dbReference type="InterPro" id="IPR001787">
    <property type="entry name" value="Ribosomal_bL21"/>
</dbReference>
<comment type="caution">
    <text evidence="6">The sequence shown here is derived from an EMBL/GenBank/DDBJ whole genome shotgun (WGS) entry which is preliminary data.</text>
</comment>
<dbReference type="GO" id="GO:1990904">
    <property type="term" value="C:ribonucleoprotein complex"/>
    <property type="evidence" value="ECO:0007669"/>
    <property type="project" value="UniProtKB-KW"/>
</dbReference>
<dbReference type="HAMAP" id="MF_01363">
    <property type="entry name" value="Ribosomal_bL21"/>
    <property type="match status" value="1"/>
</dbReference>
<dbReference type="GO" id="GO:0019843">
    <property type="term" value="F:rRNA binding"/>
    <property type="evidence" value="ECO:0007669"/>
    <property type="project" value="UniProtKB-UniRule"/>
</dbReference>
<dbReference type="Pfam" id="PF00829">
    <property type="entry name" value="Ribosomal_L21p"/>
    <property type="match status" value="1"/>
</dbReference>
<dbReference type="NCBIfam" id="TIGR00061">
    <property type="entry name" value="L21"/>
    <property type="match status" value="1"/>
</dbReference>